<organism evidence="1 2">
    <name type="scientific">Microbacterium testaceum</name>
    <name type="common">Aureobacterium testaceum</name>
    <name type="synonym">Brevibacterium testaceum</name>
    <dbReference type="NCBI Taxonomy" id="2033"/>
    <lineage>
        <taxon>Bacteria</taxon>
        <taxon>Bacillati</taxon>
        <taxon>Actinomycetota</taxon>
        <taxon>Actinomycetes</taxon>
        <taxon>Micrococcales</taxon>
        <taxon>Microbacteriaceae</taxon>
        <taxon>Microbacterium</taxon>
    </lineage>
</organism>
<dbReference type="InterPro" id="IPR027417">
    <property type="entry name" value="P-loop_NTPase"/>
</dbReference>
<name>A0A2T7WNU4_MICTE</name>
<dbReference type="Gene3D" id="3.40.50.300">
    <property type="entry name" value="P-loop containing nucleotide triphosphate hydrolases"/>
    <property type="match status" value="2"/>
</dbReference>
<dbReference type="NCBIfam" id="NF006743">
    <property type="entry name" value="PRK09270.1-2"/>
    <property type="match status" value="1"/>
</dbReference>
<keyword evidence="1" id="KW-0418">Kinase</keyword>
<sequence length="225" mass="23804">MAPEGPPSSAVAELVDRVEQAASAAGGRYLLGIAGSPGGGKTTLAAAIVAELNERRGGGAAALPMDGFHLANASLDRLGRRERKGALDTFDGWGFLALLGRVRRETDHTVYAPSFRREVDEGVAGEIAIEPSARIVVVEGNYLLVGDEPWAGVRGALDEVWFCDTPAEERETRLVERHVRGGRSPQAALAWAREVDGVNAVLIEATRERADLIVSGATGRVLIAD</sequence>
<gene>
    <name evidence="1" type="ORF">DC432_07315</name>
</gene>
<dbReference type="AlphaFoldDB" id="A0A2T7WNU4"/>
<dbReference type="PANTHER" id="PTHR10285">
    <property type="entry name" value="URIDINE KINASE"/>
    <property type="match status" value="1"/>
</dbReference>
<comment type="caution">
    <text evidence="1">The sequence shown here is derived from an EMBL/GenBank/DDBJ whole genome shotgun (WGS) entry which is preliminary data.</text>
</comment>
<evidence type="ECO:0000313" key="2">
    <source>
        <dbReference type="Proteomes" id="UP000244649"/>
    </source>
</evidence>
<protein>
    <submittedName>
        <fullName evidence="1">Nucleoside/nucleotide kinase family protein</fullName>
    </submittedName>
</protein>
<accession>A0A2T7WNU4</accession>
<dbReference type="EMBL" id="QDFT01000013">
    <property type="protein sequence ID" value="PVE75419.1"/>
    <property type="molecule type" value="Genomic_DNA"/>
</dbReference>
<proteinExistence type="predicted"/>
<reference evidence="1 2" key="1">
    <citation type="submission" date="2018-04" db="EMBL/GenBank/DDBJ databases">
        <authorList>
            <person name="Go L.Y."/>
            <person name="Mitchell J.A."/>
        </authorList>
    </citation>
    <scope>NUCLEOTIDE SEQUENCE [LARGE SCALE GENOMIC DNA]</scope>
    <source>
        <strain evidence="1 2">TPD7010</strain>
    </source>
</reference>
<dbReference type="Proteomes" id="UP000244649">
    <property type="component" value="Unassembled WGS sequence"/>
</dbReference>
<dbReference type="SUPFAM" id="SSF52540">
    <property type="entry name" value="P-loop containing nucleoside triphosphate hydrolases"/>
    <property type="match status" value="1"/>
</dbReference>
<dbReference type="RefSeq" id="WP_116537304.1">
    <property type="nucleotide sequence ID" value="NZ_JAQDQE010000007.1"/>
</dbReference>
<evidence type="ECO:0000313" key="1">
    <source>
        <dbReference type="EMBL" id="PVE75419.1"/>
    </source>
</evidence>
<keyword evidence="1" id="KW-0808">Transferase</keyword>
<dbReference type="GO" id="GO:0016301">
    <property type="term" value="F:kinase activity"/>
    <property type="evidence" value="ECO:0007669"/>
    <property type="project" value="UniProtKB-KW"/>
</dbReference>